<keyword evidence="4" id="KW-1003">Cell membrane</keyword>
<keyword evidence="9 10" id="KW-0472">Membrane</keyword>
<protein>
    <recommendedName>
        <fullName evidence="3">Protease PrsW</fullName>
    </recommendedName>
</protein>
<dbReference type="PANTHER" id="PTHR36844:SF1">
    <property type="entry name" value="PROTEASE PRSW"/>
    <property type="match status" value="1"/>
</dbReference>
<name>A0A1F8DN96_9BACT</name>
<reference evidence="11 12" key="1">
    <citation type="journal article" date="2016" name="Nat. Commun.">
        <title>Thousands of microbial genomes shed light on interconnected biogeochemical processes in an aquifer system.</title>
        <authorList>
            <person name="Anantharaman K."/>
            <person name="Brown C.T."/>
            <person name="Hug L.A."/>
            <person name="Sharon I."/>
            <person name="Castelle C.J."/>
            <person name="Probst A.J."/>
            <person name="Thomas B.C."/>
            <person name="Singh A."/>
            <person name="Wilkins M.J."/>
            <person name="Karaoz U."/>
            <person name="Brodie E.L."/>
            <person name="Williams K.H."/>
            <person name="Hubbard S.S."/>
            <person name="Banfield J.F."/>
        </authorList>
    </citation>
    <scope>NUCLEOTIDE SEQUENCE [LARGE SCALE GENOMIC DNA]</scope>
</reference>
<keyword evidence="5" id="KW-0645">Protease</keyword>
<evidence type="ECO:0000256" key="8">
    <source>
        <dbReference type="ARBA" id="ARBA00022989"/>
    </source>
</evidence>
<feature type="transmembrane region" description="Helical" evidence="10">
    <location>
        <begin position="108"/>
        <end position="129"/>
    </location>
</feature>
<dbReference type="GO" id="GO:0006508">
    <property type="term" value="P:proteolysis"/>
    <property type="evidence" value="ECO:0007669"/>
    <property type="project" value="UniProtKB-KW"/>
</dbReference>
<evidence type="ECO:0000256" key="9">
    <source>
        <dbReference type="ARBA" id="ARBA00023136"/>
    </source>
</evidence>
<evidence type="ECO:0000256" key="4">
    <source>
        <dbReference type="ARBA" id="ARBA00022475"/>
    </source>
</evidence>
<feature type="transmembrane region" description="Helical" evidence="10">
    <location>
        <begin position="135"/>
        <end position="162"/>
    </location>
</feature>
<dbReference type="PIRSF" id="PIRSF016933">
    <property type="entry name" value="PrsW"/>
    <property type="match status" value="1"/>
</dbReference>
<keyword evidence="8 10" id="KW-1133">Transmembrane helix</keyword>
<comment type="similarity">
    <text evidence="2">Belongs to the protease PrsW family.</text>
</comment>
<gene>
    <name evidence="11" type="ORF">A2108_00375</name>
</gene>
<keyword evidence="6 10" id="KW-0812">Transmembrane</keyword>
<dbReference type="PANTHER" id="PTHR36844">
    <property type="entry name" value="PROTEASE PRSW"/>
    <property type="match status" value="1"/>
</dbReference>
<dbReference type="Pfam" id="PF13367">
    <property type="entry name" value="PrsW-protease"/>
    <property type="match status" value="1"/>
</dbReference>
<feature type="transmembrane region" description="Helical" evidence="10">
    <location>
        <begin position="6"/>
        <end position="22"/>
    </location>
</feature>
<feature type="transmembrane region" description="Helical" evidence="10">
    <location>
        <begin position="74"/>
        <end position="96"/>
    </location>
</feature>
<dbReference type="GO" id="GO:0005886">
    <property type="term" value="C:plasma membrane"/>
    <property type="evidence" value="ECO:0007669"/>
    <property type="project" value="UniProtKB-SubCell"/>
</dbReference>
<dbReference type="EMBL" id="MGIN01000006">
    <property type="protein sequence ID" value="OGM90091.1"/>
    <property type="molecule type" value="Genomic_DNA"/>
</dbReference>
<evidence type="ECO:0000313" key="12">
    <source>
        <dbReference type="Proteomes" id="UP000178303"/>
    </source>
</evidence>
<feature type="transmembrane region" description="Helical" evidence="10">
    <location>
        <begin position="199"/>
        <end position="218"/>
    </location>
</feature>
<dbReference type="InterPro" id="IPR023596">
    <property type="entry name" value="Peptidase_PrsW_arch/bac"/>
</dbReference>
<proteinExistence type="inferred from homology"/>
<evidence type="ECO:0000256" key="10">
    <source>
        <dbReference type="SAM" id="Phobius"/>
    </source>
</evidence>
<dbReference type="InterPro" id="IPR026898">
    <property type="entry name" value="PrsW"/>
</dbReference>
<evidence type="ECO:0000256" key="1">
    <source>
        <dbReference type="ARBA" id="ARBA00004651"/>
    </source>
</evidence>
<sequence>MSTVIALVLGFAPSLIWLAFFLREDVHPEPRKMIAKTYIFGGLSAFAALFLEILVNQSLQKVIITLPRLIEENLSVFIGFGVIEELVKFFFIYLVVRKSPYFDEPIDAMVYMVTGALGFAAAENLFLVFSGGQESIFLVILLRFVGATLLHALSSAIVGHYWARGIRFNIEGKFIFAGLVLASIFHIIFNYLVSEFNNFLVYPTAFLAILGFFVLYDFEELKKMG</sequence>
<accession>A0A1F8DN96</accession>
<organism evidence="11 12">
    <name type="scientific">Candidatus Wolfebacteria bacterium GWA1_42_9</name>
    <dbReference type="NCBI Taxonomy" id="1802553"/>
    <lineage>
        <taxon>Bacteria</taxon>
        <taxon>Candidatus Wolfeibacteriota</taxon>
    </lineage>
</organism>
<keyword evidence="7" id="KW-0378">Hydrolase</keyword>
<feature type="transmembrane region" description="Helical" evidence="10">
    <location>
        <begin position="174"/>
        <end position="193"/>
    </location>
</feature>
<dbReference type="AlphaFoldDB" id="A0A1F8DN96"/>
<dbReference type="GO" id="GO:0008233">
    <property type="term" value="F:peptidase activity"/>
    <property type="evidence" value="ECO:0007669"/>
    <property type="project" value="UniProtKB-KW"/>
</dbReference>
<evidence type="ECO:0000313" key="11">
    <source>
        <dbReference type="EMBL" id="OGM90091.1"/>
    </source>
</evidence>
<evidence type="ECO:0000256" key="3">
    <source>
        <dbReference type="ARBA" id="ARBA00018997"/>
    </source>
</evidence>
<evidence type="ECO:0000256" key="5">
    <source>
        <dbReference type="ARBA" id="ARBA00022670"/>
    </source>
</evidence>
<evidence type="ECO:0000256" key="2">
    <source>
        <dbReference type="ARBA" id="ARBA00009165"/>
    </source>
</evidence>
<comment type="caution">
    <text evidence="11">The sequence shown here is derived from an EMBL/GenBank/DDBJ whole genome shotgun (WGS) entry which is preliminary data.</text>
</comment>
<evidence type="ECO:0000256" key="6">
    <source>
        <dbReference type="ARBA" id="ARBA00022692"/>
    </source>
</evidence>
<evidence type="ECO:0000256" key="7">
    <source>
        <dbReference type="ARBA" id="ARBA00022801"/>
    </source>
</evidence>
<dbReference type="Proteomes" id="UP000178303">
    <property type="component" value="Unassembled WGS sequence"/>
</dbReference>
<feature type="transmembrane region" description="Helical" evidence="10">
    <location>
        <begin position="34"/>
        <end position="54"/>
    </location>
</feature>
<comment type="subcellular location">
    <subcellularLocation>
        <location evidence="1">Cell membrane</location>
        <topology evidence="1">Multi-pass membrane protein</topology>
    </subcellularLocation>
</comment>